<reference evidence="1 2" key="1">
    <citation type="submission" date="2020-02" db="EMBL/GenBank/DDBJ databases">
        <title>The whole genome sequence of CPCC 205119.</title>
        <authorList>
            <person name="Jiang Z."/>
        </authorList>
    </citation>
    <scope>NUCLEOTIDE SEQUENCE [LARGE SCALE GENOMIC DNA]</scope>
    <source>
        <strain evidence="1 2">CPCC 205119</strain>
    </source>
</reference>
<gene>
    <name evidence="1" type="ORF">G1H19_18455</name>
</gene>
<dbReference type="RefSeq" id="WP_152730578.1">
    <property type="nucleotide sequence ID" value="NZ_JAABOZ010000002.1"/>
</dbReference>
<accession>A0A7K3WHI8</accession>
<organism evidence="1 2">
    <name type="scientific">Goekera deserti</name>
    <dbReference type="NCBI Taxonomy" id="2497753"/>
    <lineage>
        <taxon>Bacteria</taxon>
        <taxon>Bacillati</taxon>
        <taxon>Actinomycetota</taxon>
        <taxon>Actinomycetes</taxon>
        <taxon>Geodermatophilales</taxon>
        <taxon>Geodermatophilaceae</taxon>
        <taxon>Goekera</taxon>
    </lineage>
</organism>
<dbReference type="EMBL" id="JAAGWK010000027">
    <property type="protein sequence ID" value="NEL55961.1"/>
    <property type="molecule type" value="Genomic_DNA"/>
</dbReference>
<evidence type="ECO:0000313" key="1">
    <source>
        <dbReference type="EMBL" id="NEL55961.1"/>
    </source>
</evidence>
<evidence type="ECO:0000313" key="2">
    <source>
        <dbReference type="Proteomes" id="UP000470470"/>
    </source>
</evidence>
<dbReference type="AlphaFoldDB" id="A0A7K3WHI8"/>
<proteinExistence type="predicted"/>
<name>A0A7K3WHI8_9ACTN</name>
<comment type="caution">
    <text evidence="1">The sequence shown here is derived from an EMBL/GenBank/DDBJ whole genome shotgun (WGS) entry which is preliminary data.</text>
</comment>
<sequence length="197" mass="20128">MPGPGGTATGPDAAWQQLFGAVPPFRLVEELTRDGWTPATVAALADVVDTALRLGSGVARAVHPPAHRTQRQELAAVLARTAHTLVLMAPLPLDHAMGWLRVLATDPVWRPADRPGGLVYAGPGERRPLEVWVAGPGGRAEGSAGPGGAGHGVPHALAPLAHAAGLGPAEAARLARAGALDADELRTLAALRGHPLP</sequence>
<keyword evidence="2" id="KW-1185">Reference proteome</keyword>
<protein>
    <submittedName>
        <fullName evidence="1">Uncharacterized protein</fullName>
    </submittedName>
</protein>
<dbReference type="Proteomes" id="UP000470470">
    <property type="component" value="Unassembled WGS sequence"/>
</dbReference>